<dbReference type="Gene3D" id="2.50.20.10">
    <property type="entry name" value="Lipoprotein localisation LolA/LolB/LppX"/>
    <property type="match status" value="1"/>
</dbReference>
<organism evidence="1">
    <name type="scientific">marine sediment metagenome</name>
    <dbReference type="NCBI Taxonomy" id="412755"/>
    <lineage>
        <taxon>unclassified sequences</taxon>
        <taxon>metagenomes</taxon>
        <taxon>ecological metagenomes</taxon>
    </lineage>
</organism>
<dbReference type="EMBL" id="BARS01032807">
    <property type="protein sequence ID" value="GAG18692.1"/>
    <property type="molecule type" value="Genomic_DNA"/>
</dbReference>
<dbReference type="InterPro" id="IPR029046">
    <property type="entry name" value="LolA/LolB/LppX"/>
</dbReference>
<feature type="non-terminal residue" evidence="1">
    <location>
        <position position="103"/>
    </location>
</feature>
<name>X0W5V9_9ZZZZ</name>
<dbReference type="SUPFAM" id="SSF89392">
    <property type="entry name" value="Prokaryotic lipoproteins and lipoprotein localization factors"/>
    <property type="match status" value="1"/>
</dbReference>
<dbReference type="PANTHER" id="PTHR35869">
    <property type="entry name" value="OUTER-MEMBRANE LIPOPROTEIN CARRIER PROTEIN"/>
    <property type="match status" value="1"/>
</dbReference>
<dbReference type="AlphaFoldDB" id="X0W5V9"/>
<proteinExistence type="predicted"/>
<sequence>MPLIRILLLLSALLAANASALAATPGEQLEAFLSGLRTLESEFQQTLFDENLKQLEESRGLFFLQRPKRFRWDYRVPPTQLIVADGVKVWVYDRELAQVTVQT</sequence>
<reference evidence="1" key="1">
    <citation type="journal article" date="2014" name="Front. Microbiol.">
        <title>High frequency of phylogenetically diverse reductive dehalogenase-homologous genes in deep subseafloor sedimentary metagenomes.</title>
        <authorList>
            <person name="Kawai M."/>
            <person name="Futagami T."/>
            <person name="Toyoda A."/>
            <person name="Takaki Y."/>
            <person name="Nishi S."/>
            <person name="Hori S."/>
            <person name="Arai W."/>
            <person name="Tsubouchi T."/>
            <person name="Morono Y."/>
            <person name="Uchiyama I."/>
            <person name="Ito T."/>
            <person name="Fujiyama A."/>
            <person name="Inagaki F."/>
            <person name="Takami H."/>
        </authorList>
    </citation>
    <scope>NUCLEOTIDE SEQUENCE</scope>
    <source>
        <strain evidence="1">Expedition CK06-06</strain>
    </source>
</reference>
<dbReference type="Pfam" id="PF03548">
    <property type="entry name" value="LolA"/>
    <property type="match status" value="1"/>
</dbReference>
<accession>X0W5V9</accession>
<protein>
    <recommendedName>
        <fullName evidence="2">Outer-membrane lipoprotein carrier protein</fullName>
    </recommendedName>
</protein>
<comment type="caution">
    <text evidence="1">The sequence shown here is derived from an EMBL/GenBank/DDBJ whole genome shotgun (WGS) entry which is preliminary data.</text>
</comment>
<evidence type="ECO:0008006" key="2">
    <source>
        <dbReference type="Google" id="ProtNLM"/>
    </source>
</evidence>
<dbReference type="PANTHER" id="PTHR35869:SF1">
    <property type="entry name" value="OUTER-MEMBRANE LIPOPROTEIN CARRIER PROTEIN"/>
    <property type="match status" value="1"/>
</dbReference>
<evidence type="ECO:0000313" key="1">
    <source>
        <dbReference type="EMBL" id="GAG18692.1"/>
    </source>
</evidence>
<gene>
    <name evidence="1" type="ORF">S01H1_50881</name>
</gene>
<dbReference type="InterPro" id="IPR004564">
    <property type="entry name" value="OM_lipoprot_carrier_LolA-like"/>
</dbReference>
<dbReference type="CDD" id="cd16325">
    <property type="entry name" value="LolA"/>
    <property type="match status" value="1"/>
</dbReference>